<protein>
    <submittedName>
        <fullName evidence="1">Uncharacterized protein</fullName>
    </submittedName>
</protein>
<proteinExistence type="predicted"/>
<dbReference type="EMBL" id="CM047586">
    <property type="protein sequence ID" value="KAI9909472.1"/>
    <property type="molecule type" value="Genomic_DNA"/>
</dbReference>
<name>A0ACC0VSK4_9STRA</name>
<comment type="caution">
    <text evidence="1">The sequence shown here is derived from an EMBL/GenBank/DDBJ whole genome shotgun (WGS) entry which is preliminary data.</text>
</comment>
<evidence type="ECO:0000313" key="2">
    <source>
        <dbReference type="Proteomes" id="UP001163321"/>
    </source>
</evidence>
<evidence type="ECO:0000313" key="1">
    <source>
        <dbReference type="EMBL" id="KAI9909472.1"/>
    </source>
</evidence>
<organism evidence="1 2">
    <name type="scientific">Peronosclerospora sorghi</name>
    <dbReference type="NCBI Taxonomy" id="230839"/>
    <lineage>
        <taxon>Eukaryota</taxon>
        <taxon>Sar</taxon>
        <taxon>Stramenopiles</taxon>
        <taxon>Oomycota</taxon>
        <taxon>Peronosporomycetes</taxon>
        <taxon>Peronosporales</taxon>
        <taxon>Peronosporaceae</taxon>
        <taxon>Peronosclerospora</taxon>
    </lineage>
</organism>
<gene>
    <name evidence="1" type="ORF">PsorP6_015302</name>
</gene>
<dbReference type="Proteomes" id="UP001163321">
    <property type="component" value="Chromosome 7"/>
</dbReference>
<keyword evidence="2" id="KW-1185">Reference proteome</keyword>
<sequence>MLVSISKHEKFVKQWRLLAGNSSDSIDALQLRLAGNAYVSYVSGLPTNVIGYVNVTGNSRSVVNGVTVCEADRDEDNDRIQTGLSVWLKPKTTSGYLLTEIFLATPHRVAELKSERSAQVVVEDRVLLKKRKRSEVKIKALHTSTVYVSPPDTAVSLRKLSVSTTDDACVEYNAKSVHLSEKLELEAQKLSSIKFLSTSVSTPQLHLNASASYSTICISAEAVDAPFHDVAGKKHISLPNSATKHGTSGKFLCKRSKLPARKAAKIVDVVARVNFIDEDLLEVDDK</sequence>
<reference evidence="1 2" key="1">
    <citation type="journal article" date="2022" name="bioRxiv">
        <title>The genome of the oomycete Peronosclerospora sorghi, a cosmopolitan pathogen of maize and sorghum, is inflated with dispersed pseudogenes.</title>
        <authorList>
            <person name="Fletcher K."/>
            <person name="Martin F."/>
            <person name="Isakeit T."/>
            <person name="Cavanaugh K."/>
            <person name="Magill C."/>
            <person name="Michelmore R."/>
        </authorList>
    </citation>
    <scope>NUCLEOTIDE SEQUENCE [LARGE SCALE GENOMIC DNA]</scope>
    <source>
        <strain evidence="1">P6</strain>
    </source>
</reference>
<accession>A0ACC0VSK4</accession>